<feature type="transmembrane region" description="Helical" evidence="1">
    <location>
        <begin position="30"/>
        <end position="51"/>
    </location>
</feature>
<name>A0A845QMV6_9FIRM</name>
<organism evidence="2 3">
    <name type="scientific">Anaerotruncus colihominis</name>
    <dbReference type="NCBI Taxonomy" id="169435"/>
    <lineage>
        <taxon>Bacteria</taxon>
        <taxon>Bacillati</taxon>
        <taxon>Bacillota</taxon>
        <taxon>Clostridia</taxon>
        <taxon>Eubacteriales</taxon>
        <taxon>Oscillospiraceae</taxon>
        <taxon>Anaerotruncus</taxon>
    </lineage>
</organism>
<keyword evidence="1" id="KW-0472">Membrane</keyword>
<sequence>MNKKIKDLIMVVVIAAIIAVIDLLDGSLQWRMDAGVLFLILLIVFWMRSLIRTRGARKEIYRKLESDDKREMK</sequence>
<protein>
    <submittedName>
        <fullName evidence="2">Uncharacterized protein</fullName>
    </submittedName>
</protein>
<feature type="transmembrane region" description="Helical" evidence="1">
    <location>
        <begin position="7"/>
        <end position="24"/>
    </location>
</feature>
<reference evidence="2 3" key="1">
    <citation type="submission" date="2018-08" db="EMBL/GenBank/DDBJ databases">
        <title>Murine metabolic-syndrome-specific gut microbial biobank.</title>
        <authorList>
            <person name="Liu C."/>
        </authorList>
    </citation>
    <scope>NUCLEOTIDE SEQUENCE [LARGE SCALE GENOMIC DNA]</scope>
    <source>
        <strain evidence="2 3">28</strain>
    </source>
</reference>
<keyword evidence="1" id="KW-1133">Transmembrane helix</keyword>
<accession>A0A845QMV6</accession>
<evidence type="ECO:0000313" key="2">
    <source>
        <dbReference type="EMBL" id="NBH62411.1"/>
    </source>
</evidence>
<dbReference type="RefSeq" id="WP_160202696.1">
    <property type="nucleotide sequence ID" value="NZ_QXWK01000024.1"/>
</dbReference>
<evidence type="ECO:0000313" key="3">
    <source>
        <dbReference type="Proteomes" id="UP000446866"/>
    </source>
</evidence>
<proteinExistence type="predicted"/>
<keyword evidence="3" id="KW-1185">Reference proteome</keyword>
<dbReference type="AlphaFoldDB" id="A0A845QMV6"/>
<dbReference type="EMBL" id="QXWK01000024">
    <property type="protein sequence ID" value="NBH62411.1"/>
    <property type="molecule type" value="Genomic_DNA"/>
</dbReference>
<gene>
    <name evidence="2" type="ORF">D0435_12190</name>
</gene>
<keyword evidence="1" id="KW-0812">Transmembrane</keyword>
<comment type="caution">
    <text evidence="2">The sequence shown here is derived from an EMBL/GenBank/DDBJ whole genome shotgun (WGS) entry which is preliminary data.</text>
</comment>
<dbReference type="Proteomes" id="UP000446866">
    <property type="component" value="Unassembled WGS sequence"/>
</dbReference>
<evidence type="ECO:0000256" key="1">
    <source>
        <dbReference type="SAM" id="Phobius"/>
    </source>
</evidence>